<dbReference type="CDD" id="cd13136">
    <property type="entry name" value="MATE_DinF_like"/>
    <property type="match status" value="1"/>
</dbReference>
<feature type="transmembrane region" description="Helical" evidence="6">
    <location>
        <begin position="39"/>
        <end position="60"/>
    </location>
</feature>
<feature type="transmembrane region" description="Helical" evidence="6">
    <location>
        <begin position="179"/>
        <end position="204"/>
    </location>
</feature>
<reference evidence="7" key="1">
    <citation type="journal article" date="2014" name="Int. J. Syst. Evol. Microbiol.">
        <title>Complete genome sequence of Corynebacterium casei LMG S-19264T (=DSM 44701T), isolated from a smear-ripened cheese.</title>
        <authorList>
            <consortium name="US DOE Joint Genome Institute (JGI-PGF)"/>
            <person name="Walter F."/>
            <person name="Albersmeier A."/>
            <person name="Kalinowski J."/>
            <person name="Ruckert C."/>
        </authorList>
    </citation>
    <scope>NUCLEOTIDE SEQUENCE</scope>
    <source>
        <strain evidence="7">NBRC 108769</strain>
    </source>
</reference>
<accession>A0AA37SQG5</accession>
<feature type="transmembrane region" description="Helical" evidence="6">
    <location>
        <begin position="379"/>
        <end position="397"/>
    </location>
</feature>
<dbReference type="AlphaFoldDB" id="A0AA37SQG5"/>
<evidence type="ECO:0000256" key="6">
    <source>
        <dbReference type="SAM" id="Phobius"/>
    </source>
</evidence>
<comment type="similarity">
    <text evidence="2">Belongs to the multi antimicrobial extrusion (MATE) (TC 2.A.66.1) family.</text>
</comment>
<feature type="transmembrane region" description="Helical" evidence="6">
    <location>
        <begin position="153"/>
        <end position="173"/>
    </location>
</feature>
<feature type="transmembrane region" description="Helical" evidence="6">
    <location>
        <begin position="12"/>
        <end position="33"/>
    </location>
</feature>
<dbReference type="NCBIfam" id="TIGR00797">
    <property type="entry name" value="matE"/>
    <property type="match status" value="1"/>
</dbReference>
<evidence type="ECO:0000256" key="3">
    <source>
        <dbReference type="ARBA" id="ARBA00022692"/>
    </source>
</evidence>
<evidence type="ECO:0000256" key="1">
    <source>
        <dbReference type="ARBA" id="ARBA00004141"/>
    </source>
</evidence>
<dbReference type="GO" id="GO:0005886">
    <property type="term" value="C:plasma membrane"/>
    <property type="evidence" value="ECO:0007669"/>
    <property type="project" value="TreeGrafter"/>
</dbReference>
<dbReference type="GO" id="GO:0042910">
    <property type="term" value="F:xenobiotic transmembrane transporter activity"/>
    <property type="evidence" value="ECO:0007669"/>
    <property type="project" value="InterPro"/>
</dbReference>
<evidence type="ECO:0000313" key="7">
    <source>
        <dbReference type="EMBL" id="GLR16728.1"/>
    </source>
</evidence>
<evidence type="ECO:0000256" key="5">
    <source>
        <dbReference type="ARBA" id="ARBA00023136"/>
    </source>
</evidence>
<comment type="caution">
    <text evidence="7">The sequence shown here is derived from an EMBL/GenBank/DDBJ whole genome shotgun (WGS) entry which is preliminary data.</text>
</comment>
<dbReference type="RefSeq" id="WP_235291082.1">
    <property type="nucleotide sequence ID" value="NZ_BSOH01000007.1"/>
</dbReference>
<dbReference type="GO" id="GO:0015297">
    <property type="term" value="F:antiporter activity"/>
    <property type="evidence" value="ECO:0007669"/>
    <property type="project" value="InterPro"/>
</dbReference>
<proteinExistence type="inferred from homology"/>
<dbReference type="Proteomes" id="UP001156666">
    <property type="component" value="Unassembled WGS sequence"/>
</dbReference>
<keyword evidence="8" id="KW-1185">Reference proteome</keyword>
<dbReference type="PANTHER" id="PTHR42893">
    <property type="entry name" value="PROTEIN DETOXIFICATION 44, CHLOROPLASTIC-RELATED"/>
    <property type="match status" value="1"/>
</dbReference>
<dbReference type="PANTHER" id="PTHR42893:SF46">
    <property type="entry name" value="PROTEIN DETOXIFICATION 44, CHLOROPLASTIC"/>
    <property type="match status" value="1"/>
</dbReference>
<feature type="transmembrane region" description="Helical" evidence="6">
    <location>
        <begin position="124"/>
        <end position="146"/>
    </location>
</feature>
<keyword evidence="5 6" id="KW-0472">Membrane</keyword>
<name>A0AA37SQG5_9BACT</name>
<organism evidence="7 8">
    <name type="scientific">Portibacter lacus</name>
    <dbReference type="NCBI Taxonomy" id="1099794"/>
    <lineage>
        <taxon>Bacteria</taxon>
        <taxon>Pseudomonadati</taxon>
        <taxon>Bacteroidota</taxon>
        <taxon>Saprospiria</taxon>
        <taxon>Saprospirales</taxon>
        <taxon>Haliscomenobacteraceae</taxon>
        <taxon>Portibacter</taxon>
    </lineage>
</organism>
<evidence type="ECO:0000256" key="2">
    <source>
        <dbReference type="ARBA" id="ARBA00010199"/>
    </source>
</evidence>
<reference evidence="7" key="2">
    <citation type="submission" date="2023-01" db="EMBL/GenBank/DDBJ databases">
        <title>Draft genome sequence of Portibacter lacus strain NBRC 108769.</title>
        <authorList>
            <person name="Sun Q."/>
            <person name="Mori K."/>
        </authorList>
    </citation>
    <scope>NUCLEOTIDE SEQUENCE</scope>
    <source>
        <strain evidence="7">NBRC 108769</strain>
    </source>
</reference>
<dbReference type="InterPro" id="IPR002528">
    <property type="entry name" value="MATE_fam"/>
</dbReference>
<feature type="transmembrane region" description="Helical" evidence="6">
    <location>
        <begin position="346"/>
        <end position="367"/>
    </location>
</feature>
<sequence length="430" mass="48453">MNKEILRLAIPNIISNISIPLLSSVDTILMGHLSAVELGAVGIGSMIFNFVYWNFGFLRMGTTGMTAQAYGRKDQHEISALLQRSLLLSFVIAALIMLLMLPIAQASSYLMNVPADQQSFVNDYFFTRIWAAPASLGLYALLGWYFGMQNAKIPLLITVVINLTNIILSYYLVKIQGYGIRGVALGTVIAQYLGFFLALFIIAWQYRIYVERIPLKLLIAKEKIGRFLNINRDIFLRTICLTFAFAFLYSQAALEGELFLAANVILLQFMNWMSYAIDGFAYAAESLVGKFHGASDERNTKKSIRYLFSWGLGFAILFTIVFWGLGDHIIRLFSNQADVIEKTKSMIVWVILLPIVSFACYIWDGIFIGLTASQSMRNAMVISILIYLGSYFGMEYFFGIKDIWLAMLIFMGARGLIQTLFYAKHGLALK</sequence>
<keyword evidence="3 6" id="KW-0812">Transmembrane</keyword>
<protein>
    <submittedName>
        <fullName evidence="7">MATE family efflux transporter</fullName>
    </submittedName>
</protein>
<feature type="transmembrane region" description="Helical" evidence="6">
    <location>
        <begin position="234"/>
        <end position="252"/>
    </location>
</feature>
<gene>
    <name evidence="7" type="ORF">GCM10007940_13430</name>
</gene>
<dbReference type="InterPro" id="IPR044644">
    <property type="entry name" value="DinF-like"/>
</dbReference>
<dbReference type="EMBL" id="BSOH01000007">
    <property type="protein sequence ID" value="GLR16728.1"/>
    <property type="molecule type" value="Genomic_DNA"/>
</dbReference>
<dbReference type="Pfam" id="PF01554">
    <property type="entry name" value="MatE"/>
    <property type="match status" value="2"/>
</dbReference>
<feature type="transmembrane region" description="Helical" evidence="6">
    <location>
        <begin position="258"/>
        <end position="283"/>
    </location>
</feature>
<keyword evidence="4 6" id="KW-1133">Transmembrane helix</keyword>
<evidence type="ECO:0000256" key="4">
    <source>
        <dbReference type="ARBA" id="ARBA00022989"/>
    </source>
</evidence>
<comment type="subcellular location">
    <subcellularLocation>
        <location evidence="1">Membrane</location>
        <topology evidence="1">Multi-pass membrane protein</topology>
    </subcellularLocation>
</comment>
<feature type="transmembrane region" description="Helical" evidence="6">
    <location>
        <begin position="81"/>
        <end position="104"/>
    </location>
</feature>
<feature type="transmembrane region" description="Helical" evidence="6">
    <location>
        <begin position="403"/>
        <end position="423"/>
    </location>
</feature>
<feature type="transmembrane region" description="Helical" evidence="6">
    <location>
        <begin position="304"/>
        <end position="326"/>
    </location>
</feature>
<evidence type="ECO:0000313" key="8">
    <source>
        <dbReference type="Proteomes" id="UP001156666"/>
    </source>
</evidence>